<keyword evidence="3" id="KW-1185">Reference proteome</keyword>
<gene>
    <name evidence="2" type="ORF">WCN91_10700</name>
</gene>
<dbReference type="EMBL" id="JBCGCU010000011">
    <property type="protein sequence ID" value="MEM0515874.1"/>
    <property type="molecule type" value="Genomic_DNA"/>
</dbReference>
<dbReference type="Pfam" id="PF00501">
    <property type="entry name" value="AMP-binding"/>
    <property type="match status" value="1"/>
</dbReference>
<dbReference type="SUPFAM" id="SSF56801">
    <property type="entry name" value="Acetyl-CoA synthetase-like"/>
    <property type="match status" value="1"/>
</dbReference>
<sequence length="445" mass="49545">MYNLKHLLSEHMASRDGCAFSSAQFLALVEGFYRRYASLEAGSSVLLYHSDSIEFAARLLALAQLPVDIILPPNNQPQTLCDLQASTHLYAGDLQGNCPPAFTSVDALSPDLALADDLHWPGMIRDAGRLVFFTSGSSGPAKAIYKSWDAINLELQTLEQSFKGTEQQSLSFIAMVSHQHIYGLLFKLLWPMRYGHFFEASSYQYPEHLAKRLSENQRWLVVASPAQLSRLVDDNVLVAKRAQIERIFSSGGPLADADAITLAEQFRQGVVQVYGSTETGGIGYRSVLSTAATPWQPFAGISLRTDEGRLVLQSPLIDEPIRLLDDKGQVLDDGRFLLLGRADRTVKVAEKRVDLVGMEARLRQHPLVRACALLQLPTGRLGALVALSTDAKEQVPSKEVTVQLKVWLGQEFEAVCVPRKWRYFEQLPYNSQGKLIYSQLEQYFV</sequence>
<protein>
    <submittedName>
        <fullName evidence="2">AMP-binding protein</fullName>
    </submittedName>
</protein>
<organism evidence="2 3">
    <name type="scientific">Pseudoalteromonas qingdaonensis</name>
    <dbReference type="NCBI Taxonomy" id="3131913"/>
    <lineage>
        <taxon>Bacteria</taxon>
        <taxon>Pseudomonadati</taxon>
        <taxon>Pseudomonadota</taxon>
        <taxon>Gammaproteobacteria</taxon>
        <taxon>Alteromonadales</taxon>
        <taxon>Pseudoalteromonadaceae</taxon>
        <taxon>Pseudoalteromonas</taxon>
    </lineage>
</organism>
<reference evidence="2 3" key="1">
    <citation type="submission" date="2024-03" db="EMBL/GenBank/DDBJ databases">
        <title>Pseudoalteromonas qingdaonensis sp. nov., isolated from the intestines of marine benthic organisms.</title>
        <authorList>
            <person name="Lin X."/>
            <person name="Fang S."/>
            <person name="Hu X."/>
        </authorList>
    </citation>
    <scope>NUCLEOTIDE SEQUENCE [LARGE SCALE GENOMIC DNA]</scope>
    <source>
        <strain evidence="2 3">YIC-827</strain>
    </source>
</reference>
<dbReference type="PANTHER" id="PTHR45398:SF1">
    <property type="entry name" value="ENZYME, PUTATIVE (JCVI)-RELATED"/>
    <property type="match status" value="1"/>
</dbReference>
<dbReference type="PANTHER" id="PTHR45398">
    <property type="match status" value="1"/>
</dbReference>
<proteinExistence type="predicted"/>
<dbReference type="Proteomes" id="UP001447008">
    <property type="component" value="Unassembled WGS sequence"/>
</dbReference>
<dbReference type="InterPro" id="IPR045851">
    <property type="entry name" value="AMP-bd_C_sf"/>
</dbReference>
<dbReference type="Gene3D" id="3.40.50.12780">
    <property type="entry name" value="N-terminal domain of ligase-like"/>
    <property type="match status" value="1"/>
</dbReference>
<evidence type="ECO:0000313" key="3">
    <source>
        <dbReference type="Proteomes" id="UP001447008"/>
    </source>
</evidence>
<dbReference type="Gene3D" id="3.30.300.30">
    <property type="match status" value="1"/>
</dbReference>
<comment type="caution">
    <text evidence="2">The sequence shown here is derived from an EMBL/GenBank/DDBJ whole genome shotgun (WGS) entry which is preliminary data.</text>
</comment>
<dbReference type="InterPro" id="IPR000873">
    <property type="entry name" value="AMP-dep_synth/lig_dom"/>
</dbReference>
<feature type="domain" description="AMP-dependent synthetase/ligase" evidence="1">
    <location>
        <begin position="130"/>
        <end position="296"/>
    </location>
</feature>
<dbReference type="RefSeq" id="WP_342678903.1">
    <property type="nucleotide sequence ID" value="NZ_JBCGCU010000011.1"/>
</dbReference>
<evidence type="ECO:0000313" key="2">
    <source>
        <dbReference type="EMBL" id="MEM0515874.1"/>
    </source>
</evidence>
<name>A0ABU9MX76_9GAMM</name>
<dbReference type="InterPro" id="IPR042099">
    <property type="entry name" value="ANL_N_sf"/>
</dbReference>
<accession>A0ABU9MX76</accession>
<evidence type="ECO:0000259" key="1">
    <source>
        <dbReference type="Pfam" id="PF00501"/>
    </source>
</evidence>